<feature type="domain" description="Aminoglycoside phosphotransferase" evidence="2">
    <location>
        <begin position="100"/>
        <end position="173"/>
    </location>
</feature>
<dbReference type="InterPro" id="IPR011009">
    <property type="entry name" value="Kinase-like_dom_sf"/>
</dbReference>
<reference evidence="3 4" key="1">
    <citation type="submission" date="2019-07" db="EMBL/GenBank/DDBJ databases">
        <title>Microlunatus dokdonensis sp. nov. isolated from the rhizospheric soil of the wild plant Elymus tsukushiensis.</title>
        <authorList>
            <person name="Ghim S.-Y."/>
            <person name="Hwang Y.-J."/>
            <person name="Son J.-S."/>
            <person name="Shin J.-H."/>
        </authorList>
    </citation>
    <scope>NUCLEOTIDE SEQUENCE [LARGE SCALE GENOMIC DNA]</scope>
    <source>
        <strain evidence="3 4">KUDC0627</strain>
    </source>
</reference>
<dbReference type="EMBL" id="CP041692">
    <property type="protein sequence ID" value="QDP94950.1"/>
    <property type="molecule type" value="Genomic_DNA"/>
</dbReference>
<evidence type="ECO:0000256" key="1">
    <source>
        <dbReference type="SAM" id="MobiDB-lite"/>
    </source>
</evidence>
<proteinExistence type="predicted"/>
<name>A0A516PUZ0_9ACTN</name>
<dbReference type="Pfam" id="PF01636">
    <property type="entry name" value="APH"/>
    <property type="match status" value="1"/>
</dbReference>
<dbReference type="Gene3D" id="3.90.1200.10">
    <property type="match status" value="1"/>
</dbReference>
<dbReference type="KEGG" id="mik:FOE78_02590"/>
<organism evidence="3 4">
    <name type="scientific">Microlunatus elymi</name>
    <dbReference type="NCBI Taxonomy" id="2596828"/>
    <lineage>
        <taxon>Bacteria</taxon>
        <taxon>Bacillati</taxon>
        <taxon>Actinomycetota</taxon>
        <taxon>Actinomycetes</taxon>
        <taxon>Propionibacteriales</taxon>
        <taxon>Propionibacteriaceae</taxon>
        <taxon>Microlunatus</taxon>
    </lineage>
</organism>
<dbReference type="Proteomes" id="UP000319263">
    <property type="component" value="Chromosome"/>
</dbReference>
<protein>
    <submittedName>
        <fullName evidence="3">Aminoglycoside phosphotransferase family protein</fullName>
    </submittedName>
</protein>
<dbReference type="InterPro" id="IPR002575">
    <property type="entry name" value="Aminoglycoside_PTrfase"/>
</dbReference>
<evidence type="ECO:0000259" key="2">
    <source>
        <dbReference type="Pfam" id="PF01636"/>
    </source>
</evidence>
<dbReference type="RefSeq" id="WP_143984935.1">
    <property type="nucleotide sequence ID" value="NZ_CP041692.1"/>
</dbReference>
<dbReference type="SUPFAM" id="SSF56112">
    <property type="entry name" value="Protein kinase-like (PK-like)"/>
    <property type="match status" value="1"/>
</dbReference>
<sequence>MSEQRRISVRGDSVERPRKPWTPTIQSLLRHLRRTGQPVPEPLGYDDEHEFVGLVVGDAGDAAWQHQLQTAGVRSAGALLRRIHDAGVTWRRPVDAVWSVPAGQDEVICHGDPQPANFAWTNGRAVGLFDWDAARPGSRLEDVAYALLWLVPVGVEKAELERRGFGSMPDRRARAEAFLDGYGWRDSINVVEVALARHRQAIDEVVVLGRQGHQPHADWIAAGWPERWRSGLARMRSLSDGFDPVIPAR</sequence>
<keyword evidence="4" id="KW-1185">Reference proteome</keyword>
<keyword evidence="3" id="KW-0808">Transferase</keyword>
<dbReference type="OrthoDB" id="236897at2"/>
<dbReference type="AlphaFoldDB" id="A0A516PUZ0"/>
<accession>A0A516PUZ0</accession>
<feature type="region of interest" description="Disordered" evidence="1">
    <location>
        <begin position="1"/>
        <end position="20"/>
    </location>
</feature>
<evidence type="ECO:0000313" key="4">
    <source>
        <dbReference type="Proteomes" id="UP000319263"/>
    </source>
</evidence>
<evidence type="ECO:0000313" key="3">
    <source>
        <dbReference type="EMBL" id="QDP94950.1"/>
    </source>
</evidence>
<dbReference type="GO" id="GO:0016740">
    <property type="term" value="F:transferase activity"/>
    <property type="evidence" value="ECO:0007669"/>
    <property type="project" value="UniProtKB-KW"/>
</dbReference>
<gene>
    <name evidence="3" type="ORF">FOE78_02590</name>
</gene>